<keyword evidence="4 8" id="KW-0440">LIM domain</keyword>
<evidence type="ECO:0000259" key="9">
    <source>
        <dbReference type="PROSITE" id="PS50023"/>
    </source>
</evidence>
<dbReference type="GO" id="GO:0000977">
    <property type="term" value="F:RNA polymerase II transcription regulatory region sequence-specific DNA binding"/>
    <property type="evidence" value="ECO:0007669"/>
    <property type="project" value="TreeGrafter"/>
</dbReference>
<evidence type="ECO:0000256" key="2">
    <source>
        <dbReference type="ARBA" id="ARBA00022723"/>
    </source>
</evidence>
<dbReference type="PANTHER" id="PTHR24208:SF168">
    <property type="entry name" value="PROTEIN APTEROUS"/>
    <property type="match status" value="1"/>
</dbReference>
<comment type="caution">
    <text evidence="10">The sequence shown here is derived from an EMBL/GenBank/DDBJ whole genome shotgun (WGS) entry which is preliminary data.</text>
</comment>
<evidence type="ECO:0000256" key="6">
    <source>
        <dbReference type="ARBA" id="ARBA00023155"/>
    </source>
</evidence>
<keyword evidence="2 8" id="KW-0479">Metal-binding</keyword>
<dbReference type="InterPro" id="IPR050453">
    <property type="entry name" value="LIM_Homeobox_TF"/>
</dbReference>
<organism evidence="10 11">
    <name type="scientific">Pseudolycoriella hygida</name>
    <dbReference type="NCBI Taxonomy" id="35572"/>
    <lineage>
        <taxon>Eukaryota</taxon>
        <taxon>Metazoa</taxon>
        <taxon>Ecdysozoa</taxon>
        <taxon>Arthropoda</taxon>
        <taxon>Hexapoda</taxon>
        <taxon>Insecta</taxon>
        <taxon>Pterygota</taxon>
        <taxon>Neoptera</taxon>
        <taxon>Endopterygota</taxon>
        <taxon>Diptera</taxon>
        <taxon>Nematocera</taxon>
        <taxon>Sciaroidea</taxon>
        <taxon>Sciaridae</taxon>
        <taxon>Pseudolycoriella</taxon>
    </lineage>
</organism>
<dbReference type="SUPFAM" id="SSF57716">
    <property type="entry name" value="Glucocorticoid receptor-like (DNA-binding domain)"/>
    <property type="match status" value="2"/>
</dbReference>
<sequence>MSRTVVYLKCKVRYLQQALIRHLLETHCYVILIYIVREGDAFTITNLIFTVLAKRTTIFHVHDDQQSARFLGPPRERSPSLPGPLNNSCNVGNNNHPLHRPCSSCPEQCDSSKHFGPSPIFNESCRSYETPERTIFDESGMGFMDSSSRVECTEMRSGGTSCLELKSEPIGPSSPESSSELLTGPDDCAGCGRLIQDRFFLSAVEKRWHIGCLQCCICRQLLESETSCFSRDGNIYCKSDYYRTNIDSRLV</sequence>
<keyword evidence="11" id="KW-1185">Reference proteome</keyword>
<dbReference type="CDD" id="cd09369">
    <property type="entry name" value="LIM1_Lhx2_Lhx9"/>
    <property type="match status" value="1"/>
</dbReference>
<dbReference type="OrthoDB" id="9990008at2759"/>
<evidence type="ECO:0000256" key="4">
    <source>
        <dbReference type="ARBA" id="ARBA00023038"/>
    </source>
</evidence>
<dbReference type="Gene3D" id="2.10.110.10">
    <property type="entry name" value="Cysteine Rich Protein"/>
    <property type="match status" value="1"/>
</dbReference>
<dbReference type="GO" id="GO:0046872">
    <property type="term" value="F:metal ion binding"/>
    <property type="evidence" value="ECO:0007669"/>
    <property type="project" value="UniProtKB-KW"/>
</dbReference>
<evidence type="ECO:0000313" key="10">
    <source>
        <dbReference type="EMBL" id="KAJ6644577.1"/>
    </source>
</evidence>
<keyword evidence="5" id="KW-0238">DNA-binding</keyword>
<dbReference type="FunFam" id="2.10.110.10:FF:000116">
    <property type="entry name" value="Ap, isoform A"/>
    <property type="match status" value="1"/>
</dbReference>
<comment type="subcellular location">
    <subcellularLocation>
        <location evidence="1">Nucleus</location>
    </subcellularLocation>
</comment>
<dbReference type="PANTHER" id="PTHR24208">
    <property type="entry name" value="LIM/HOMEOBOX PROTEIN LHX"/>
    <property type="match status" value="1"/>
</dbReference>
<dbReference type="GO" id="GO:0030182">
    <property type="term" value="P:neuron differentiation"/>
    <property type="evidence" value="ECO:0007669"/>
    <property type="project" value="TreeGrafter"/>
</dbReference>
<keyword evidence="7" id="KW-0539">Nucleus</keyword>
<evidence type="ECO:0000313" key="11">
    <source>
        <dbReference type="Proteomes" id="UP001151699"/>
    </source>
</evidence>
<evidence type="ECO:0000256" key="7">
    <source>
        <dbReference type="ARBA" id="ARBA00023242"/>
    </source>
</evidence>
<dbReference type="GO" id="GO:0005634">
    <property type="term" value="C:nucleus"/>
    <property type="evidence" value="ECO:0007669"/>
    <property type="project" value="UniProtKB-SubCell"/>
</dbReference>
<dbReference type="Proteomes" id="UP001151699">
    <property type="component" value="Chromosome B"/>
</dbReference>
<evidence type="ECO:0000256" key="8">
    <source>
        <dbReference type="PROSITE-ProRule" id="PRU00125"/>
    </source>
</evidence>
<dbReference type="EMBL" id="WJQU01000002">
    <property type="protein sequence ID" value="KAJ6644577.1"/>
    <property type="molecule type" value="Genomic_DNA"/>
</dbReference>
<gene>
    <name evidence="10" type="primary">ap_1</name>
    <name evidence="10" type="ORF">Bhyg_09546</name>
</gene>
<evidence type="ECO:0000256" key="5">
    <source>
        <dbReference type="ARBA" id="ARBA00023125"/>
    </source>
</evidence>
<dbReference type="InterPro" id="IPR001781">
    <property type="entry name" value="Znf_LIM"/>
</dbReference>
<dbReference type="Pfam" id="PF00412">
    <property type="entry name" value="LIM"/>
    <property type="match status" value="1"/>
</dbReference>
<proteinExistence type="predicted"/>
<dbReference type="SMART" id="SM00132">
    <property type="entry name" value="LIM"/>
    <property type="match status" value="1"/>
</dbReference>
<protein>
    <submittedName>
        <fullName evidence="10">Protein apterous</fullName>
    </submittedName>
</protein>
<accession>A0A9Q0S422</accession>
<evidence type="ECO:0000256" key="1">
    <source>
        <dbReference type="ARBA" id="ARBA00004123"/>
    </source>
</evidence>
<feature type="domain" description="LIM zinc-binding" evidence="9">
    <location>
        <begin position="186"/>
        <end position="247"/>
    </location>
</feature>
<dbReference type="PROSITE" id="PS50023">
    <property type="entry name" value="LIM_DOMAIN_2"/>
    <property type="match status" value="1"/>
</dbReference>
<dbReference type="AlphaFoldDB" id="A0A9Q0S422"/>
<keyword evidence="6" id="KW-0371">Homeobox</keyword>
<reference evidence="10" key="1">
    <citation type="submission" date="2022-07" db="EMBL/GenBank/DDBJ databases">
        <authorList>
            <person name="Trinca V."/>
            <person name="Uliana J.V.C."/>
            <person name="Torres T.T."/>
            <person name="Ward R.J."/>
            <person name="Monesi N."/>
        </authorList>
    </citation>
    <scope>NUCLEOTIDE SEQUENCE</scope>
    <source>
        <strain evidence="10">HSMRA1968</strain>
        <tissue evidence="10">Whole embryos</tissue>
    </source>
</reference>
<evidence type="ECO:0000256" key="3">
    <source>
        <dbReference type="ARBA" id="ARBA00022833"/>
    </source>
</evidence>
<dbReference type="PROSITE" id="PS00478">
    <property type="entry name" value="LIM_DOMAIN_1"/>
    <property type="match status" value="1"/>
</dbReference>
<name>A0A9Q0S422_9DIPT</name>
<dbReference type="GO" id="GO:0000981">
    <property type="term" value="F:DNA-binding transcription factor activity, RNA polymerase II-specific"/>
    <property type="evidence" value="ECO:0007669"/>
    <property type="project" value="TreeGrafter"/>
</dbReference>
<keyword evidence="3 8" id="KW-0862">Zinc</keyword>